<reference evidence="1 2" key="1">
    <citation type="submission" date="2017-05" db="EMBL/GenBank/DDBJ databases">
        <authorList>
            <person name="Song R."/>
            <person name="Chenine A.L."/>
            <person name="Ruprecht R.M."/>
        </authorList>
    </citation>
    <scope>NUCLEOTIDE SEQUENCE [LARGE SCALE GENOMIC DNA]</scope>
    <source>
        <strain evidence="1 2">S567_C10_BS</strain>
    </source>
</reference>
<dbReference type="AlphaFoldDB" id="A0A241XRP8"/>
<comment type="caution">
    <text evidence="1">The sequence shown here is derived from an EMBL/GenBank/DDBJ whole genome shotgun (WGS) entry which is preliminary data.</text>
</comment>
<sequence>MNAVQLIQEAIRQVVLACTKGNELFAAGLHEPAVNGWIQLDPAEATEAHIEMEAALQAVRTVAQQLPGDALVNLHQYLDRAENGLEYSLATINADSGDHVKAHASRAQSARNQLAGLITLSESIVQSFGTV</sequence>
<dbReference type="RefSeq" id="WP_065327516.1">
    <property type="nucleotide sequence ID" value="NZ_NFFZ01000004.1"/>
</dbReference>
<dbReference type="Proteomes" id="UP000194857">
    <property type="component" value="Unassembled WGS sequence"/>
</dbReference>
<organism evidence="1 2">
    <name type="scientific">Pseudomonas aeruginosa</name>
    <dbReference type="NCBI Taxonomy" id="287"/>
    <lineage>
        <taxon>Bacteria</taxon>
        <taxon>Pseudomonadati</taxon>
        <taxon>Pseudomonadota</taxon>
        <taxon>Gammaproteobacteria</taxon>
        <taxon>Pseudomonadales</taxon>
        <taxon>Pseudomonadaceae</taxon>
        <taxon>Pseudomonas</taxon>
    </lineage>
</organism>
<accession>A0A241XRP8</accession>
<gene>
    <name evidence="1" type="ORF">CAZ10_10080</name>
</gene>
<dbReference type="EMBL" id="NFFZ01000004">
    <property type="protein sequence ID" value="OTI63173.1"/>
    <property type="molecule type" value="Genomic_DNA"/>
</dbReference>
<evidence type="ECO:0000313" key="1">
    <source>
        <dbReference type="EMBL" id="OTI63173.1"/>
    </source>
</evidence>
<protein>
    <submittedName>
        <fullName evidence="1">Uncharacterized protein</fullName>
    </submittedName>
</protein>
<name>A0A241XRP8_PSEAI</name>
<proteinExistence type="predicted"/>
<evidence type="ECO:0000313" key="2">
    <source>
        <dbReference type="Proteomes" id="UP000194857"/>
    </source>
</evidence>